<keyword evidence="2 7" id="KW-0813">Transport</keyword>
<evidence type="ECO:0000313" key="9">
    <source>
        <dbReference type="EMBL" id="MQT16216.1"/>
    </source>
</evidence>
<feature type="transmembrane region" description="Helical" evidence="7">
    <location>
        <begin position="133"/>
        <end position="152"/>
    </location>
</feature>
<evidence type="ECO:0000256" key="4">
    <source>
        <dbReference type="ARBA" id="ARBA00022692"/>
    </source>
</evidence>
<dbReference type="PANTHER" id="PTHR43386">
    <property type="entry name" value="OLIGOPEPTIDE TRANSPORT SYSTEM PERMEASE PROTEIN APPC"/>
    <property type="match status" value="1"/>
</dbReference>
<evidence type="ECO:0000256" key="2">
    <source>
        <dbReference type="ARBA" id="ARBA00022448"/>
    </source>
</evidence>
<feature type="transmembrane region" description="Helical" evidence="7">
    <location>
        <begin position="236"/>
        <end position="259"/>
    </location>
</feature>
<dbReference type="EMBL" id="WIOL01000001">
    <property type="protein sequence ID" value="MQT16216.1"/>
    <property type="molecule type" value="Genomic_DNA"/>
</dbReference>
<evidence type="ECO:0000256" key="1">
    <source>
        <dbReference type="ARBA" id="ARBA00004651"/>
    </source>
</evidence>
<gene>
    <name evidence="9" type="ORF">F3168_02950</name>
</gene>
<comment type="caution">
    <text evidence="9">The sequence shown here is derived from an EMBL/GenBank/DDBJ whole genome shotgun (WGS) entry which is preliminary data.</text>
</comment>
<dbReference type="CDD" id="cd06261">
    <property type="entry name" value="TM_PBP2"/>
    <property type="match status" value="1"/>
</dbReference>
<feature type="domain" description="ABC transmembrane type-1" evidence="8">
    <location>
        <begin position="70"/>
        <end position="259"/>
    </location>
</feature>
<dbReference type="SUPFAM" id="SSF161098">
    <property type="entry name" value="MetI-like"/>
    <property type="match status" value="1"/>
</dbReference>
<dbReference type="GO" id="GO:0005886">
    <property type="term" value="C:plasma membrane"/>
    <property type="evidence" value="ECO:0007669"/>
    <property type="project" value="UniProtKB-SubCell"/>
</dbReference>
<feature type="transmembrane region" description="Helical" evidence="7">
    <location>
        <begin position="73"/>
        <end position="96"/>
    </location>
</feature>
<organism evidence="9 10">
    <name type="scientific">Sandarakinorhabdus fusca</name>
    <dbReference type="NCBI Taxonomy" id="1439888"/>
    <lineage>
        <taxon>Bacteria</taxon>
        <taxon>Pseudomonadati</taxon>
        <taxon>Pseudomonadota</taxon>
        <taxon>Alphaproteobacteria</taxon>
        <taxon>Sphingomonadales</taxon>
        <taxon>Sphingosinicellaceae</taxon>
        <taxon>Sandarakinorhabdus</taxon>
    </lineage>
</organism>
<dbReference type="Proteomes" id="UP000481327">
    <property type="component" value="Unassembled WGS sequence"/>
</dbReference>
<feature type="transmembrane region" description="Helical" evidence="7">
    <location>
        <begin position="108"/>
        <end position="127"/>
    </location>
</feature>
<keyword evidence="4 7" id="KW-0812">Transmembrane</keyword>
<evidence type="ECO:0000256" key="3">
    <source>
        <dbReference type="ARBA" id="ARBA00022475"/>
    </source>
</evidence>
<proteinExistence type="inferred from homology"/>
<dbReference type="InterPro" id="IPR000515">
    <property type="entry name" value="MetI-like"/>
</dbReference>
<keyword evidence="3" id="KW-1003">Cell membrane</keyword>
<dbReference type="GO" id="GO:0055085">
    <property type="term" value="P:transmembrane transport"/>
    <property type="evidence" value="ECO:0007669"/>
    <property type="project" value="InterPro"/>
</dbReference>
<evidence type="ECO:0000259" key="8">
    <source>
        <dbReference type="PROSITE" id="PS50928"/>
    </source>
</evidence>
<evidence type="ECO:0000256" key="7">
    <source>
        <dbReference type="RuleBase" id="RU363032"/>
    </source>
</evidence>
<protein>
    <submittedName>
        <fullName evidence="9">ABC transporter permease subunit</fullName>
    </submittedName>
</protein>
<comment type="subcellular location">
    <subcellularLocation>
        <location evidence="1 7">Cell membrane</location>
        <topology evidence="1 7">Multi-pass membrane protein</topology>
    </subcellularLocation>
</comment>
<dbReference type="AlphaFoldDB" id="A0A7C9GNG8"/>
<feature type="transmembrane region" description="Helical" evidence="7">
    <location>
        <begin position="195"/>
        <end position="216"/>
    </location>
</feature>
<dbReference type="Pfam" id="PF00528">
    <property type="entry name" value="BPD_transp_1"/>
    <property type="match status" value="1"/>
</dbReference>
<keyword evidence="5 7" id="KW-1133">Transmembrane helix</keyword>
<dbReference type="Gene3D" id="1.10.3720.10">
    <property type="entry name" value="MetI-like"/>
    <property type="match status" value="1"/>
</dbReference>
<accession>A0A7C9GNG8</accession>
<dbReference type="InterPro" id="IPR035906">
    <property type="entry name" value="MetI-like_sf"/>
</dbReference>
<sequence>MADGVTSRLLFLCGAAIIAAWLAAAISAPWLAPHDPLASFTPLLPPGSPGFVLGTDLLGRDILSRLIWGARPVVTLSLAATVIAYVVGTAAGLVAGFRGGRTDSLLSFLSNILLSFPVLVLYLVIIVALGASAVNVVIAVAVGTTPLVFRIVRDLARGLAGRDFVTVAVTQGEAEWRILWHDILPNAAPALVNDFCLRLGYGVMMVGALGFLGLGLPPPAPDWGGMITDGRALAFAFPYLVLFPCLALVSLVLALSLVADNRPGAP</sequence>
<dbReference type="InterPro" id="IPR050366">
    <property type="entry name" value="BP-dependent_transpt_permease"/>
</dbReference>
<comment type="similarity">
    <text evidence="7">Belongs to the binding-protein-dependent transport system permease family.</text>
</comment>
<evidence type="ECO:0000256" key="6">
    <source>
        <dbReference type="ARBA" id="ARBA00023136"/>
    </source>
</evidence>
<name>A0A7C9GNG8_9SPHN</name>
<dbReference type="PANTHER" id="PTHR43386:SF25">
    <property type="entry name" value="PEPTIDE ABC TRANSPORTER PERMEASE PROTEIN"/>
    <property type="match status" value="1"/>
</dbReference>
<dbReference type="PROSITE" id="PS50928">
    <property type="entry name" value="ABC_TM1"/>
    <property type="match status" value="1"/>
</dbReference>
<evidence type="ECO:0000256" key="5">
    <source>
        <dbReference type="ARBA" id="ARBA00022989"/>
    </source>
</evidence>
<reference evidence="9 10" key="1">
    <citation type="submission" date="2019-09" db="EMBL/GenBank/DDBJ databases">
        <title>Polymorphobacter sp. isolated from a lake in China.</title>
        <authorList>
            <person name="Liu Z."/>
        </authorList>
    </citation>
    <scope>NUCLEOTIDE SEQUENCE [LARGE SCALE GENOMIC DNA]</scope>
    <source>
        <strain evidence="9 10">D40P</strain>
    </source>
</reference>
<evidence type="ECO:0000313" key="10">
    <source>
        <dbReference type="Proteomes" id="UP000481327"/>
    </source>
</evidence>
<keyword evidence="10" id="KW-1185">Reference proteome</keyword>
<keyword evidence="6 7" id="KW-0472">Membrane</keyword>